<feature type="transmembrane region" description="Helical" evidence="2">
    <location>
        <begin position="150"/>
        <end position="171"/>
    </location>
</feature>
<proteinExistence type="predicted"/>
<dbReference type="EMBL" id="CP029190">
    <property type="protein sequence ID" value="QES49321.1"/>
    <property type="molecule type" value="Genomic_DNA"/>
</dbReference>
<dbReference type="AlphaFoldDB" id="A0A5P2D7R6"/>
<evidence type="ECO:0000256" key="2">
    <source>
        <dbReference type="SAM" id="Phobius"/>
    </source>
</evidence>
<keyword evidence="2" id="KW-1133">Transmembrane helix</keyword>
<feature type="compositionally biased region" description="Polar residues" evidence="1">
    <location>
        <begin position="7"/>
        <end position="17"/>
    </location>
</feature>
<evidence type="ECO:0000313" key="4">
    <source>
        <dbReference type="Proteomes" id="UP000325211"/>
    </source>
</evidence>
<keyword evidence="2" id="KW-0472">Membrane</keyword>
<feature type="transmembrane region" description="Helical" evidence="2">
    <location>
        <begin position="183"/>
        <end position="202"/>
    </location>
</feature>
<feature type="region of interest" description="Disordered" evidence="1">
    <location>
        <begin position="1"/>
        <end position="22"/>
    </location>
</feature>
<protein>
    <submittedName>
        <fullName evidence="3">Uncharacterized protein</fullName>
    </submittedName>
</protein>
<feature type="transmembrane region" description="Helical" evidence="2">
    <location>
        <begin position="28"/>
        <end position="50"/>
    </location>
</feature>
<accession>A0A5P2D7R6</accession>
<evidence type="ECO:0000313" key="3">
    <source>
        <dbReference type="EMBL" id="QES49321.1"/>
    </source>
</evidence>
<dbReference type="Proteomes" id="UP000325211">
    <property type="component" value="Chromosome"/>
</dbReference>
<feature type="transmembrane region" description="Helical" evidence="2">
    <location>
        <begin position="70"/>
        <end position="103"/>
    </location>
</feature>
<organism evidence="3 4">
    <name type="scientific">Streptomyces venezuelae</name>
    <dbReference type="NCBI Taxonomy" id="54571"/>
    <lineage>
        <taxon>Bacteria</taxon>
        <taxon>Bacillati</taxon>
        <taxon>Actinomycetota</taxon>
        <taxon>Actinomycetes</taxon>
        <taxon>Kitasatosporales</taxon>
        <taxon>Streptomycetaceae</taxon>
        <taxon>Streptomyces</taxon>
    </lineage>
</organism>
<evidence type="ECO:0000256" key="1">
    <source>
        <dbReference type="SAM" id="MobiDB-lite"/>
    </source>
</evidence>
<feature type="transmembrane region" description="Helical" evidence="2">
    <location>
        <begin position="124"/>
        <end position="144"/>
    </location>
</feature>
<keyword evidence="2" id="KW-0812">Transmembrane</keyword>
<gene>
    <name evidence="3" type="ORF">DEJ50_17415</name>
</gene>
<reference evidence="3 4" key="1">
    <citation type="submission" date="2018-05" db="EMBL/GenBank/DDBJ databases">
        <title>Streptomyces venezuelae.</title>
        <authorList>
            <person name="Kim W."/>
            <person name="Lee N."/>
            <person name="Cho B.-K."/>
        </authorList>
    </citation>
    <scope>NUCLEOTIDE SEQUENCE [LARGE SCALE GENOMIC DNA]</scope>
    <source>
        <strain evidence="3 4">ATCC 21782</strain>
    </source>
</reference>
<name>A0A5P2D7R6_STRVZ</name>
<sequence length="300" mass="31673">MHHRAMSTVTPPSTAETAISPGPGKKDALQAIVTVLGLSGVLLTGIQYWAVDRYLAQFGVTPEEVGLDTAVLLTRVATALASLGFLILPMLLFGPGVFAMEAAEGSNRRQASRFVLKTFRKHPGLRTLALSALVGLGWTAMALVEGPTALLAEGTWMVIWAAGTLVAAPALHLAGKHRTLGPLLRLCLVVFFMTALCLISLGDAMEKRGKQTVEAAQLGGLEYVLGVRPQYVRADFAEVPGSTEPADGPMLYLGQAGGVHVLYDCASSHVIRKAAAQVHLTSQVGPAQERLALEVEGSCR</sequence>